<evidence type="ECO:0000313" key="2">
    <source>
        <dbReference type="Proteomes" id="UP001419268"/>
    </source>
</evidence>
<dbReference type="EMBL" id="JBBNAG010000005">
    <property type="protein sequence ID" value="KAK9133537.1"/>
    <property type="molecule type" value="Genomic_DNA"/>
</dbReference>
<organism evidence="1 2">
    <name type="scientific">Stephania cephalantha</name>
    <dbReference type="NCBI Taxonomy" id="152367"/>
    <lineage>
        <taxon>Eukaryota</taxon>
        <taxon>Viridiplantae</taxon>
        <taxon>Streptophyta</taxon>
        <taxon>Embryophyta</taxon>
        <taxon>Tracheophyta</taxon>
        <taxon>Spermatophyta</taxon>
        <taxon>Magnoliopsida</taxon>
        <taxon>Ranunculales</taxon>
        <taxon>Menispermaceae</taxon>
        <taxon>Menispermoideae</taxon>
        <taxon>Cissampelideae</taxon>
        <taxon>Stephania</taxon>
    </lineage>
</organism>
<sequence length="186" mass="20578">MTSIHQLTLGDDVSILRIRDVAASTLTAIHADYRIHNMPTSFEASHQSSHEDTCSRHDTLVYTPSIPLNQFETLYTPSVPLNELETPHTPSVPPNMAFETAEVFQFDSLPTSSRHFNASPIMMNLSGTTSTHDGGRHDIDEIQPEYAQNPLRPDVGPSNVPLALNRNVRVTKRTRCGTGSHYLGSN</sequence>
<name>A0AAP0P723_9MAGN</name>
<evidence type="ECO:0000313" key="1">
    <source>
        <dbReference type="EMBL" id="KAK9133537.1"/>
    </source>
</evidence>
<accession>A0AAP0P723</accession>
<dbReference type="AlphaFoldDB" id="A0AAP0P723"/>
<proteinExistence type="predicted"/>
<gene>
    <name evidence="1" type="ORF">Scep_013065</name>
</gene>
<keyword evidence="2" id="KW-1185">Reference proteome</keyword>
<reference evidence="1 2" key="1">
    <citation type="submission" date="2024-01" db="EMBL/GenBank/DDBJ databases">
        <title>Genome assemblies of Stephania.</title>
        <authorList>
            <person name="Yang L."/>
        </authorList>
    </citation>
    <scope>NUCLEOTIDE SEQUENCE [LARGE SCALE GENOMIC DNA]</scope>
    <source>
        <strain evidence="1">JXDWG</strain>
        <tissue evidence="1">Leaf</tissue>
    </source>
</reference>
<comment type="caution">
    <text evidence="1">The sequence shown here is derived from an EMBL/GenBank/DDBJ whole genome shotgun (WGS) entry which is preliminary data.</text>
</comment>
<protein>
    <submittedName>
        <fullName evidence="1">Uncharacterized protein</fullName>
    </submittedName>
</protein>
<dbReference type="Proteomes" id="UP001419268">
    <property type="component" value="Unassembled WGS sequence"/>
</dbReference>